<feature type="transmembrane region" description="Helical" evidence="5">
    <location>
        <begin position="185"/>
        <end position="204"/>
    </location>
</feature>
<evidence type="ECO:0000256" key="5">
    <source>
        <dbReference type="RuleBase" id="RU363041"/>
    </source>
</evidence>
<evidence type="ECO:0000256" key="2">
    <source>
        <dbReference type="ARBA" id="ARBA00022692"/>
    </source>
</evidence>
<feature type="transmembrane region" description="Helical" evidence="5">
    <location>
        <begin position="80"/>
        <end position="99"/>
    </location>
</feature>
<evidence type="ECO:0000256" key="3">
    <source>
        <dbReference type="ARBA" id="ARBA00022989"/>
    </source>
</evidence>
<keyword evidence="7" id="KW-1185">Reference proteome</keyword>
<comment type="subcellular location">
    <subcellularLocation>
        <location evidence="5">Cell membrane</location>
        <topology evidence="5">Multi-pass membrane protein</topology>
    </subcellularLocation>
    <subcellularLocation>
        <location evidence="1">Membrane</location>
        <topology evidence="1">Multi-pass membrane protein</topology>
    </subcellularLocation>
</comment>
<name>A0ABQ1N2Z1_9BACT</name>
<feature type="transmembrane region" description="Helical" evidence="5">
    <location>
        <begin position="48"/>
        <end position="68"/>
    </location>
</feature>
<proteinExistence type="inferred from homology"/>
<organism evidence="6 7">
    <name type="scientific">Marivirga lumbricoides</name>
    <dbReference type="NCBI Taxonomy" id="1046115"/>
    <lineage>
        <taxon>Bacteria</taxon>
        <taxon>Pseudomonadati</taxon>
        <taxon>Bacteroidota</taxon>
        <taxon>Cytophagia</taxon>
        <taxon>Cytophagales</taxon>
        <taxon>Marivirgaceae</taxon>
        <taxon>Marivirga</taxon>
    </lineage>
</organism>
<dbReference type="EMBL" id="BMEC01000016">
    <property type="protein sequence ID" value="GGC51539.1"/>
    <property type="molecule type" value="Genomic_DNA"/>
</dbReference>
<comment type="similarity">
    <text evidence="5">Belongs to the 4-toluene sulfonate uptake permease (TSUP) (TC 2.A.102) family.</text>
</comment>
<keyword evidence="2 5" id="KW-0812">Transmembrane</keyword>
<feature type="transmembrane region" description="Helical" evidence="5">
    <location>
        <begin position="245"/>
        <end position="263"/>
    </location>
</feature>
<feature type="transmembrane region" description="Helical" evidence="5">
    <location>
        <begin position="105"/>
        <end position="124"/>
    </location>
</feature>
<dbReference type="Pfam" id="PF01925">
    <property type="entry name" value="TauE"/>
    <property type="match status" value="1"/>
</dbReference>
<evidence type="ECO:0000256" key="1">
    <source>
        <dbReference type="ARBA" id="ARBA00004141"/>
    </source>
</evidence>
<dbReference type="PANTHER" id="PTHR43701">
    <property type="entry name" value="MEMBRANE TRANSPORTER PROTEIN MJ0441-RELATED"/>
    <property type="match status" value="1"/>
</dbReference>
<feature type="transmembrane region" description="Helical" evidence="5">
    <location>
        <begin position="12"/>
        <end position="42"/>
    </location>
</feature>
<keyword evidence="5" id="KW-1003">Cell membrane</keyword>
<keyword evidence="4 5" id="KW-0472">Membrane</keyword>
<dbReference type="InterPro" id="IPR002781">
    <property type="entry name" value="TM_pro_TauE-like"/>
</dbReference>
<evidence type="ECO:0000313" key="6">
    <source>
        <dbReference type="EMBL" id="GGC51539.1"/>
    </source>
</evidence>
<dbReference type="RefSeq" id="WP_188467260.1">
    <property type="nucleotide sequence ID" value="NZ_BAABHU010000016.1"/>
</dbReference>
<protein>
    <recommendedName>
        <fullName evidence="5">Probable membrane transporter protein</fullName>
    </recommendedName>
</protein>
<reference evidence="7" key="1">
    <citation type="journal article" date="2019" name="Int. J. Syst. Evol. Microbiol.">
        <title>The Global Catalogue of Microorganisms (GCM) 10K type strain sequencing project: providing services to taxonomists for standard genome sequencing and annotation.</title>
        <authorList>
            <consortium name="The Broad Institute Genomics Platform"/>
            <consortium name="The Broad Institute Genome Sequencing Center for Infectious Disease"/>
            <person name="Wu L."/>
            <person name="Ma J."/>
        </authorList>
    </citation>
    <scope>NUCLEOTIDE SEQUENCE [LARGE SCALE GENOMIC DNA]</scope>
    <source>
        <strain evidence="7">CGMCC 1.10832</strain>
    </source>
</reference>
<gene>
    <name evidence="6" type="ORF">GCM10011506_41580</name>
</gene>
<feature type="transmembrane region" description="Helical" evidence="5">
    <location>
        <begin position="216"/>
        <end position="239"/>
    </location>
</feature>
<sequence>MEFYLLLFCAGLLGGLISGLLGVGGGLVFIFILPIAFLYIGIPEQEVAQYTIANSLLGTFFAASFATINHIRNKEFYPKAILIISISSILSGVLVLNFIVNTPFYSKEVFNVVVIIIMVLMLLSTLRNAQKQKLFVERVKFVKRFFSFTGLSAGSVAALTGLGGGIIIIPFLSEGLKMEIRKAKTISLGVISVTSLAMVLFNLFQTPMLPIDMPHTGYIIFQVSIPIIVGTLISATFGVKLSRRIPVSTISYLFAAFVLIVIFKKLIELI</sequence>
<dbReference type="InterPro" id="IPR051598">
    <property type="entry name" value="TSUP/Inactive_protease-like"/>
</dbReference>
<dbReference type="PANTHER" id="PTHR43701:SF2">
    <property type="entry name" value="MEMBRANE TRANSPORTER PROTEIN YJNA-RELATED"/>
    <property type="match status" value="1"/>
</dbReference>
<feature type="transmembrane region" description="Helical" evidence="5">
    <location>
        <begin position="145"/>
        <end position="173"/>
    </location>
</feature>
<dbReference type="Proteomes" id="UP000636010">
    <property type="component" value="Unassembled WGS sequence"/>
</dbReference>
<accession>A0ABQ1N2Z1</accession>
<evidence type="ECO:0000256" key="4">
    <source>
        <dbReference type="ARBA" id="ARBA00023136"/>
    </source>
</evidence>
<keyword evidence="3 5" id="KW-1133">Transmembrane helix</keyword>
<comment type="caution">
    <text evidence="6">The sequence shown here is derived from an EMBL/GenBank/DDBJ whole genome shotgun (WGS) entry which is preliminary data.</text>
</comment>
<evidence type="ECO:0000313" key="7">
    <source>
        <dbReference type="Proteomes" id="UP000636010"/>
    </source>
</evidence>